<accession>A0A8K1HKE4</accession>
<keyword evidence="4" id="KW-1140">T=1 icosahedral capsid protein</keyword>
<keyword evidence="10" id="KW-1161">Viral attachment to host cell</keyword>
<evidence type="ECO:0000256" key="7">
    <source>
        <dbReference type="ARBA" id="ARBA00022562"/>
    </source>
</evidence>
<evidence type="ECO:0000313" key="17">
    <source>
        <dbReference type="EMBL" id="UBJ25946.1"/>
    </source>
</evidence>
<keyword evidence="9" id="KW-1162">Viral penetration into host cytoplasm</keyword>
<evidence type="ECO:0000256" key="2">
    <source>
        <dbReference type="ARBA" id="ARBA00004328"/>
    </source>
</evidence>
<keyword evidence="13" id="KW-0238">DNA-binding</keyword>
<keyword evidence="11" id="KW-0946">Virion</keyword>
<dbReference type="EMBL" id="MZ556199">
    <property type="protein sequence ID" value="UBJ25946.1"/>
    <property type="molecule type" value="Genomic_DNA"/>
</dbReference>
<dbReference type="GO" id="GO:0075509">
    <property type="term" value="P:endocytosis involved in viral entry into host cell"/>
    <property type="evidence" value="ECO:0007669"/>
    <property type="project" value="UniProtKB-KW"/>
</dbReference>
<evidence type="ECO:0000256" key="13">
    <source>
        <dbReference type="ARBA" id="ARBA00023125"/>
    </source>
</evidence>
<comment type="similarity">
    <text evidence="3">Belongs to the circoviridae capsid protein family.</text>
</comment>
<comment type="subcellular location">
    <subcellularLocation>
        <location evidence="1">Host nucleus</location>
    </subcellularLocation>
    <subcellularLocation>
        <location evidence="2">Virion</location>
    </subcellularLocation>
</comment>
<proteinExistence type="inferred from homology"/>
<evidence type="ECO:0000256" key="8">
    <source>
        <dbReference type="ARBA" id="ARBA00022581"/>
    </source>
</evidence>
<evidence type="ECO:0000256" key="1">
    <source>
        <dbReference type="ARBA" id="ARBA00004147"/>
    </source>
</evidence>
<dbReference type="GO" id="GO:0042025">
    <property type="term" value="C:host cell nucleus"/>
    <property type="evidence" value="ECO:0007669"/>
    <property type="project" value="UniProtKB-SubCell"/>
</dbReference>
<dbReference type="GO" id="GO:0075732">
    <property type="term" value="P:viral penetration into host nucleus"/>
    <property type="evidence" value="ECO:0007669"/>
    <property type="project" value="UniProtKB-KW"/>
</dbReference>
<dbReference type="GO" id="GO:0019062">
    <property type="term" value="P:virion attachment to host cell"/>
    <property type="evidence" value="ECO:0007669"/>
    <property type="project" value="UniProtKB-KW"/>
</dbReference>
<dbReference type="InterPro" id="IPR003383">
    <property type="entry name" value="Circovirus_capsid"/>
</dbReference>
<sequence>MHRRRRRFRRRRRHHFRRHHHHHSIIRHHFFRSQFFHFIFRKQTSFFIQQVPTGYNKQGVKDGTFKSEYAWVRKHFFWTLNEFVREAMSIGLFQYYRIVKCGITFKPQEPITDRRGHGFTSIDWTSKPESQTYDPFWYWHSSLDTVPLNINSKTTKFFTTTRVHRRTLTPKPMLTDELHPQIHFKENWWFLNQKAGPWLTTADWLVPYLGLWWYLDLNFMNIINPPTTDPGDQTKYIKNPMGLNFNFNKFIHVIFRDEC</sequence>
<dbReference type="GO" id="GO:0043657">
    <property type="term" value="C:host cell"/>
    <property type="evidence" value="ECO:0007669"/>
    <property type="project" value="GOC"/>
</dbReference>
<dbReference type="Pfam" id="PF02443">
    <property type="entry name" value="Circo_capsid"/>
    <property type="match status" value="1"/>
</dbReference>
<evidence type="ECO:0000256" key="14">
    <source>
        <dbReference type="ARBA" id="ARBA00023296"/>
    </source>
</evidence>
<evidence type="ECO:0000256" key="5">
    <source>
        <dbReference type="ARBA" id="ARBA00022524"/>
    </source>
</evidence>
<evidence type="ECO:0000256" key="3">
    <source>
        <dbReference type="ARBA" id="ARBA00010301"/>
    </source>
</evidence>
<dbReference type="GO" id="GO:0019069">
    <property type="term" value="P:viral capsid assembly"/>
    <property type="evidence" value="ECO:0007669"/>
    <property type="project" value="InterPro"/>
</dbReference>
<keyword evidence="6" id="KW-0167">Capsid protein</keyword>
<keyword evidence="14" id="KW-1160">Virus entry into host cell</keyword>
<feature type="region of interest" description="Disordered" evidence="16">
    <location>
        <begin position="1"/>
        <end position="20"/>
    </location>
</feature>
<keyword evidence="7" id="KW-1048">Host nucleus</keyword>
<evidence type="ECO:0000256" key="11">
    <source>
        <dbReference type="ARBA" id="ARBA00022844"/>
    </source>
</evidence>
<evidence type="ECO:0000256" key="4">
    <source>
        <dbReference type="ARBA" id="ARBA00022431"/>
    </source>
</evidence>
<dbReference type="GO" id="GO:0039615">
    <property type="term" value="C:T=1 icosahedral viral capsid"/>
    <property type="evidence" value="ECO:0007669"/>
    <property type="project" value="UniProtKB-KW"/>
</dbReference>
<reference evidence="17" key="1">
    <citation type="submission" date="2021-07" db="EMBL/GenBank/DDBJ databases">
        <title>Communication and adaptive evolution of viruses within giant pandas and their associated organisms in a local ecological environment.</title>
        <authorList>
            <person name="Zhao M."/>
            <person name="Liu S."/>
            <person name="Zhang W."/>
        </authorList>
    </citation>
    <scope>NUCLEOTIDE SEQUENCE</scope>
    <source>
        <strain evidence="17">Gpb009cir01-5</strain>
    </source>
</reference>
<comment type="subunit">
    <text evidence="15">Homomultimer. Assembles in the nucleus, presumably in an immature form, then migrates to the cytoplasm once assembled as mature virion. Interacts with Rep; this interaction relocates Rep into the nucleus.</text>
</comment>
<evidence type="ECO:0000256" key="15">
    <source>
        <dbReference type="ARBA" id="ARBA00046863"/>
    </source>
</evidence>
<name>A0A8K1HKE4_9CIRC</name>
<evidence type="ECO:0000256" key="10">
    <source>
        <dbReference type="ARBA" id="ARBA00022804"/>
    </source>
</evidence>
<evidence type="ECO:0000256" key="16">
    <source>
        <dbReference type="SAM" id="MobiDB-lite"/>
    </source>
</evidence>
<dbReference type="InterPro" id="IPR038652">
    <property type="entry name" value="Circovirus_capsid_sf"/>
</dbReference>
<evidence type="ECO:0000256" key="6">
    <source>
        <dbReference type="ARBA" id="ARBA00022561"/>
    </source>
</evidence>
<dbReference type="Gene3D" id="2.60.120.950">
    <property type="entry name" value="Circovirus capsid protein"/>
    <property type="match status" value="1"/>
</dbReference>
<keyword evidence="8" id="KW-0945">Host-virus interaction</keyword>
<evidence type="ECO:0000256" key="12">
    <source>
        <dbReference type="ARBA" id="ARBA00022890"/>
    </source>
</evidence>
<dbReference type="GO" id="GO:0003677">
    <property type="term" value="F:DNA binding"/>
    <property type="evidence" value="ECO:0007669"/>
    <property type="project" value="UniProtKB-KW"/>
</dbReference>
<keyword evidence="5" id="KW-1163">Viral penetration into host nucleus</keyword>
<protein>
    <submittedName>
        <fullName evidence="17">Capsid protein</fullName>
    </submittedName>
</protein>
<organism evidence="17">
    <name type="scientific">Giant panda circovirus 6</name>
    <dbReference type="NCBI Taxonomy" id="2863958"/>
    <lineage>
        <taxon>Viruses</taxon>
        <taxon>Monodnaviria</taxon>
        <taxon>Shotokuvirae</taxon>
        <taxon>Cressdnaviricota</taxon>
        <taxon>Arfiviricetes</taxon>
        <taxon>Cirlivirales</taxon>
        <taxon>Circoviridae</taxon>
        <taxon>Circovirus</taxon>
    </lineage>
</organism>
<evidence type="ECO:0000256" key="9">
    <source>
        <dbReference type="ARBA" id="ARBA00022595"/>
    </source>
</evidence>
<keyword evidence="12" id="KW-1164">Virus endocytosis by host</keyword>